<feature type="transmembrane region" description="Helical" evidence="1">
    <location>
        <begin position="230"/>
        <end position="253"/>
    </location>
</feature>
<dbReference type="Proteomes" id="UP001204851">
    <property type="component" value="Unassembled WGS sequence"/>
</dbReference>
<dbReference type="EMBL" id="JAMXMC010000008">
    <property type="protein sequence ID" value="MCO5977915.1"/>
    <property type="molecule type" value="Genomic_DNA"/>
</dbReference>
<comment type="caution">
    <text evidence="3">The sequence shown here is derived from an EMBL/GenBank/DDBJ whole genome shotgun (WGS) entry which is preliminary data.</text>
</comment>
<dbReference type="InterPro" id="IPR002656">
    <property type="entry name" value="Acyl_transf_3_dom"/>
</dbReference>
<dbReference type="GO" id="GO:0016746">
    <property type="term" value="F:acyltransferase activity"/>
    <property type="evidence" value="ECO:0007669"/>
    <property type="project" value="UniProtKB-KW"/>
</dbReference>
<gene>
    <name evidence="3" type="ORF">M0L44_14495</name>
</gene>
<evidence type="ECO:0000256" key="1">
    <source>
        <dbReference type="SAM" id="Phobius"/>
    </source>
</evidence>
<keyword evidence="1" id="KW-0812">Transmembrane</keyword>
<dbReference type="Pfam" id="PF01757">
    <property type="entry name" value="Acyl_transf_3"/>
    <property type="match status" value="1"/>
</dbReference>
<feature type="transmembrane region" description="Helical" evidence="1">
    <location>
        <begin position="340"/>
        <end position="362"/>
    </location>
</feature>
<feature type="transmembrane region" description="Helical" evidence="1">
    <location>
        <begin position="54"/>
        <end position="74"/>
    </location>
</feature>
<keyword evidence="1" id="KW-1133">Transmembrane helix</keyword>
<keyword evidence="1" id="KW-0472">Membrane</keyword>
<feature type="transmembrane region" description="Helical" evidence="1">
    <location>
        <begin position="178"/>
        <end position="195"/>
    </location>
</feature>
<reference evidence="3 4" key="1">
    <citation type="submission" date="2022-06" db="EMBL/GenBank/DDBJ databases">
        <title>Ideonella sp. NS12-5 Genome sequencing and assembly.</title>
        <authorList>
            <person name="Jung Y."/>
        </authorList>
    </citation>
    <scope>NUCLEOTIDE SEQUENCE [LARGE SCALE GENOMIC DNA]</scope>
    <source>
        <strain evidence="3 4">NS12-5</strain>
    </source>
</reference>
<dbReference type="PANTHER" id="PTHR23028">
    <property type="entry name" value="ACETYLTRANSFERASE"/>
    <property type="match status" value="1"/>
</dbReference>
<dbReference type="PANTHER" id="PTHR23028:SF131">
    <property type="entry name" value="BLR2367 PROTEIN"/>
    <property type="match status" value="1"/>
</dbReference>
<feature type="transmembrane region" description="Helical" evidence="1">
    <location>
        <begin position="273"/>
        <end position="292"/>
    </location>
</feature>
<proteinExistence type="predicted"/>
<feature type="transmembrane region" description="Helical" evidence="1">
    <location>
        <begin position="153"/>
        <end position="171"/>
    </location>
</feature>
<keyword evidence="3" id="KW-0808">Transferase</keyword>
<evidence type="ECO:0000313" key="4">
    <source>
        <dbReference type="Proteomes" id="UP001204851"/>
    </source>
</evidence>
<dbReference type="RefSeq" id="WP_252770517.1">
    <property type="nucleotide sequence ID" value="NZ_JAMXMC010000008.1"/>
</dbReference>
<sequence>MKRFHGLDLLRGLAALTVVFWHWVHFFFNGTQYGGRSPHSYPLYQILFPFYEKGFKAVDLFFTISGFVFFFMYMDMIRGRRITAPTFFVLRFSRLYPLHLLSLMLVIILQQWYESIHSTSLVYRFNDLKHFILNLLLLNSWGLESGESFNGPSWSISVEAFLYCVFFVFALKTRIGLLGTWLMALVLFVGVDALYHPFARGLGSFFFGGAAFLAYEHITSHARRGAIEVALAWVVPLLWGATFLLMGLVYGAFGPWGSLVHPVWAQKFFSIMSKVWPNMVLFPVTILSMALSENRLKVYFSKVSFLGDISYSTYLLHFPLQIFFVLLFSALGFGQEVFTSAWMLLLFISTLVAVAGISFRYFERPAQNLIRRAASTVLGRGRAS</sequence>
<evidence type="ECO:0000259" key="2">
    <source>
        <dbReference type="Pfam" id="PF01757"/>
    </source>
</evidence>
<feature type="transmembrane region" description="Helical" evidence="1">
    <location>
        <begin position="12"/>
        <end position="34"/>
    </location>
</feature>
<dbReference type="InterPro" id="IPR050879">
    <property type="entry name" value="Acyltransferase_3"/>
</dbReference>
<keyword evidence="3" id="KW-0012">Acyltransferase</keyword>
<organism evidence="3 4">
    <name type="scientific">Ideonella oryzae</name>
    <dbReference type="NCBI Taxonomy" id="2937441"/>
    <lineage>
        <taxon>Bacteria</taxon>
        <taxon>Pseudomonadati</taxon>
        <taxon>Pseudomonadota</taxon>
        <taxon>Betaproteobacteria</taxon>
        <taxon>Burkholderiales</taxon>
        <taxon>Sphaerotilaceae</taxon>
        <taxon>Ideonella</taxon>
    </lineage>
</organism>
<feature type="transmembrane region" description="Helical" evidence="1">
    <location>
        <begin position="95"/>
        <end position="113"/>
    </location>
</feature>
<feature type="domain" description="Acyltransferase 3" evidence="2">
    <location>
        <begin position="5"/>
        <end position="354"/>
    </location>
</feature>
<protein>
    <submittedName>
        <fullName evidence="3">Acyltransferase</fullName>
    </submittedName>
</protein>
<feature type="transmembrane region" description="Helical" evidence="1">
    <location>
        <begin position="313"/>
        <end position="334"/>
    </location>
</feature>
<keyword evidence="4" id="KW-1185">Reference proteome</keyword>
<feature type="transmembrane region" description="Helical" evidence="1">
    <location>
        <begin position="201"/>
        <end position="218"/>
    </location>
</feature>
<accession>A0ABT1BNY1</accession>
<name>A0ABT1BNY1_9BURK</name>
<evidence type="ECO:0000313" key="3">
    <source>
        <dbReference type="EMBL" id="MCO5977915.1"/>
    </source>
</evidence>